<dbReference type="AlphaFoldDB" id="A0A9P3CL52"/>
<name>A0A9P3CL52_9PEZI</name>
<reference evidence="2 3" key="1">
    <citation type="submission" date="2021-01" db="EMBL/GenBank/DDBJ databases">
        <title>Cercospora kikuchii MAFF 305040 whole genome shotgun sequence.</title>
        <authorList>
            <person name="Kashiwa T."/>
            <person name="Suzuki T."/>
        </authorList>
    </citation>
    <scope>NUCLEOTIDE SEQUENCE [LARGE SCALE GENOMIC DNA]</scope>
    <source>
        <strain evidence="2 3">MAFF 305040</strain>
    </source>
</reference>
<evidence type="ECO:0000313" key="3">
    <source>
        <dbReference type="Proteomes" id="UP000825890"/>
    </source>
</evidence>
<keyword evidence="3" id="KW-1185">Reference proteome</keyword>
<dbReference type="RefSeq" id="XP_044654955.1">
    <property type="nucleotide sequence ID" value="XM_044799020.1"/>
</dbReference>
<evidence type="ECO:0000256" key="1">
    <source>
        <dbReference type="SAM" id="SignalP"/>
    </source>
</evidence>
<feature type="chain" id="PRO_5040295567" description="Secreted protein" evidence="1">
    <location>
        <begin position="29"/>
        <end position="193"/>
    </location>
</feature>
<evidence type="ECO:0000313" key="2">
    <source>
        <dbReference type="EMBL" id="GIZ40468.1"/>
    </source>
</evidence>
<accession>A0A9P3CL52</accession>
<organism evidence="2 3">
    <name type="scientific">Cercospora kikuchii</name>
    <dbReference type="NCBI Taxonomy" id="84275"/>
    <lineage>
        <taxon>Eukaryota</taxon>
        <taxon>Fungi</taxon>
        <taxon>Dikarya</taxon>
        <taxon>Ascomycota</taxon>
        <taxon>Pezizomycotina</taxon>
        <taxon>Dothideomycetes</taxon>
        <taxon>Dothideomycetidae</taxon>
        <taxon>Mycosphaerellales</taxon>
        <taxon>Mycosphaerellaceae</taxon>
        <taxon>Cercospora</taxon>
    </lineage>
</organism>
<feature type="signal peptide" evidence="1">
    <location>
        <begin position="1"/>
        <end position="28"/>
    </location>
</feature>
<protein>
    <recommendedName>
        <fullName evidence="4">Secreted protein</fullName>
    </recommendedName>
</protein>
<dbReference type="EMBL" id="BOLY01000002">
    <property type="protein sequence ID" value="GIZ40468.1"/>
    <property type="molecule type" value="Genomic_DNA"/>
</dbReference>
<keyword evidence="1" id="KW-0732">Signal</keyword>
<gene>
    <name evidence="2" type="ORF">CKM354_000380400</name>
</gene>
<evidence type="ECO:0008006" key="4">
    <source>
        <dbReference type="Google" id="ProtNLM"/>
    </source>
</evidence>
<proteinExistence type="predicted"/>
<dbReference type="Proteomes" id="UP000825890">
    <property type="component" value="Unassembled WGS sequence"/>
</dbReference>
<comment type="caution">
    <text evidence="2">The sequence shown here is derived from an EMBL/GenBank/DDBJ whole genome shotgun (WGS) entry which is preliminary data.</text>
</comment>
<dbReference type="GeneID" id="68289379"/>
<sequence length="193" mass="21574">MLLFLSNTLRSITVFVAASSLNIVLVESVLLPGDEPVVLGPQDAISVKSSEQWQRARCQNRDRVCFDMPQPACCDMAQGEPQDKCTECDSNQLTAHFKLEPGVCNKHAAVNEKENGEANQKVVYAGDLAWWPPSHAAPRKGNIITIDGVRWFKISPDVPEEHTAMLEAWWTKEDASYDELPDELLQYEVAYPT</sequence>